<organism evidence="1 2">
    <name type="scientific">Cloacimonas acidaminovorans (strain Evry)</name>
    <dbReference type="NCBI Taxonomy" id="459349"/>
    <lineage>
        <taxon>Bacteria</taxon>
        <taxon>Pseudomonadati</taxon>
        <taxon>Candidatus Cloacimonadota</taxon>
        <taxon>Candidatus Cloacimonadia</taxon>
        <taxon>Candidatus Cloacimonadales</taxon>
        <taxon>Candidatus Cloacimonadaceae</taxon>
        <taxon>Candidatus Cloacimonas</taxon>
    </lineage>
</organism>
<proteinExistence type="predicted"/>
<evidence type="ECO:0000313" key="2">
    <source>
        <dbReference type="Proteomes" id="UP000002019"/>
    </source>
</evidence>
<keyword evidence="2" id="KW-1185">Reference proteome</keyword>
<dbReference type="STRING" id="459349.CLOAM1143"/>
<protein>
    <recommendedName>
        <fullName evidence="3">DUF4440 domain-containing protein</fullName>
    </recommendedName>
</protein>
<name>B0VI34_CLOAI</name>
<evidence type="ECO:0000313" key="1">
    <source>
        <dbReference type="EMBL" id="CAO81005.1"/>
    </source>
</evidence>
<gene>
    <name evidence="1" type="ordered locus">CLOAM1143</name>
</gene>
<dbReference type="HOGENOM" id="CLU_1934331_0_0_0"/>
<accession>B0VI34</accession>
<sequence length="130" mass="15308">MLALGSCESNDSDTIAQREIRDILYDISMEFNLKNMSGIMEHLHTEYRHKGMTSYNFNALWLDRMAQYSLLEIEVLYIDLDDDYAVVHSKNKFTSHSETLTLNEPEDSGDISYFKRENGVWYIYGNQRLY</sequence>
<dbReference type="EMBL" id="CU466930">
    <property type="protein sequence ID" value="CAO81005.1"/>
    <property type="molecule type" value="Genomic_DNA"/>
</dbReference>
<dbReference type="KEGG" id="caci:CLOAM1143"/>
<dbReference type="Proteomes" id="UP000002019">
    <property type="component" value="Chromosome"/>
</dbReference>
<evidence type="ECO:0008006" key="3">
    <source>
        <dbReference type="Google" id="ProtNLM"/>
    </source>
</evidence>
<reference evidence="1 2" key="1">
    <citation type="journal article" date="2008" name="J. Bacteriol.">
        <title>'Candidatus Cloacamonas acidaminovorans': genome sequence reconstruction provides a first glimpse of a new bacterial division.</title>
        <authorList>
            <person name="Pelletier E."/>
            <person name="Kreimeyer A."/>
            <person name="Bocs S."/>
            <person name="Rouy Z."/>
            <person name="Gyapay G."/>
            <person name="Chouari R."/>
            <person name="Riviere D."/>
            <person name="Ganesan A."/>
            <person name="Daegelen P."/>
            <person name="Sghir A."/>
            <person name="Cohen G.N."/>
            <person name="Medigue C."/>
            <person name="Weissenbach J."/>
            <person name="Le Paslier D."/>
        </authorList>
    </citation>
    <scope>NUCLEOTIDE SEQUENCE [LARGE SCALE GENOMIC DNA]</scope>
    <source>
        <strain evidence="2">Evry</strain>
    </source>
</reference>
<dbReference type="AlphaFoldDB" id="B0VI34"/>